<evidence type="ECO:0000256" key="4">
    <source>
        <dbReference type="PIRSR" id="PIRSR606689-1"/>
    </source>
</evidence>
<dbReference type="FunFam" id="3.40.50.300:FF:000412">
    <property type="entry name" value="ADP-ribosylation factor 1"/>
    <property type="match status" value="1"/>
</dbReference>
<accession>A0A3F2REX5</accession>
<dbReference type="PRINTS" id="PR00328">
    <property type="entry name" value="SAR1GTPBP"/>
</dbReference>
<feature type="binding site" evidence="4">
    <location>
        <position position="398"/>
    </location>
    <ligand>
        <name>GTP</name>
        <dbReference type="ChEBI" id="CHEBI:37565"/>
    </ligand>
</feature>
<dbReference type="Proteomes" id="UP000284657">
    <property type="component" value="Unassembled WGS sequence"/>
</dbReference>
<dbReference type="OrthoDB" id="168104at2759"/>
<name>A0A3F2REX5_9STRA</name>
<dbReference type="InterPro" id="IPR005225">
    <property type="entry name" value="Small_GTP-bd"/>
</dbReference>
<dbReference type="GO" id="GO:0046872">
    <property type="term" value="F:metal ion binding"/>
    <property type="evidence" value="ECO:0007669"/>
    <property type="project" value="UniProtKB-KW"/>
</dbReference>
<dbReference type="EMBL" id="MBDO02000476">
    <property type="protein sequence ID" value="RLN54901.1"/>
    <property type="molecule type" value="Genomic_DNA"/>
</dbReference>
<dbReference type="Proteomes" id="UP000277300">
    <property type="component" value="Unassembled WGS sequence"/>
</dbReference>
<evidence type="ECO:0000313" key="10">
    <source>
        <dbReference type="Proteomes" id="UP000284657"/>
    </source>
</evidence>
<gene>
    <name evidence="7" type="ORF">BBJ29_007518</name>
    <name evidence="8" type="ORF">BBP00_00008733</name>
</gene>
<dbReference type="PROSITE" id="PS51417">
    <property type="entry name" value="ARF"/>
    <property type="match status" value="1"/>
</dbReference>
<dbReference type="GO" id="GO:0003924">
    <property type="term" value="F:GTPase activity"/>
    <property type="evidence" value="ECO:0007669"/>
    <property type="project" value="InterPro"/>
</dbReference>
<evidence type="ECO:0000256" key="6">
    <source>
        <dbReference type="SAM" id="Coils"/>
    </source>
</evidence>
<sequence>MLNSTRKRQKAELSYLRAKVQDLEVELASKRQELMTGKSEESGNHSVTVKLRGRRARWQRIAKHQLVEKQRAEMQNLQLRESLMDQIKLVKSLQKLLKKHAAKGGQATEAAQLQARLEFSKCSDGVSEAALYENLLGDMDEVYAEVESICARHPVMQNMEEDSDVSSLNIGETDALYLEATNSKIIPFGMEKTCSAVWHCLSQDHVKLADGTYHGVASSPDSIRAKAIMTLRVKSLQAQMQMRFAMKKFVEKERVVLTLESASESEGPRDLLHGLKMMQRAWVVIRPVPAESEDTELDANDQTPEETIIQLCIRLTPSLSAGALDATGHRTEDALDRMANYWTKPSRILLLGLDGAGKTTLLYKMKLGEAVTTIPTIGFNVETFKYKNIEFTAWDIGGQSKLRPLWRFYYEGADAVVFVIDSADRFRVDEAVLELHRVFEDDALRDSKLLVLANKQDQPNCLSVDELREKLSLHRVTKNPSHISKTVAVSGQGVDEGMLWLSKAITTK</sequence>
<keyword evidence="5" id="KW-0460">Magnesium</keyword>
<dbReference type="EMBL" id="MBAD02002769">
    <property type="protein sequence ID" value="RLN44701.1"/>
    <property type="molecule type" value="Genomic_DNA"/>
</dbReference>
<keyword evidence="3 4" id="KW-0342">GTP-binding</keyword>
<evidence type="ECO:0000256" key="5">
    <source>
        <dbReference type="PIRSR" id="PIRSR606689-2"/>
    </source>
</evidence>
<dbReference type="Pfam" id="PF00025">
    <property type="entry name" value="Arf"/>
    <property type="match status" value="1"/>
</dbReference>
<dbReference type="InterPro" id="IPR027417">
    <property type="entry name" value="P-loop_NTPase"/>
</dbReference>
<dbReference type="CDD" id="cd00878">
    <property type="entry name" value="Arf_Arl"/>
    <property type="match status" value="1"/>
</dbReference>
<dbReference type="Gene3D" id="3.40.50.300">
    <property type="entry name" value="P-loop containing nucleotide triphosphate hydrolases"/>
    <property type="match status" value="1"/>
</dbReference>
<feature type="binding site" evidence="4">
    <location>
        <begin position="454"/>
        <end position="457"/>
    </location>
    <ligand>
        <name>GTP</name>
        <dbReference type="ChEBI" id="CHEBI:37565"/>
    </ligand>
</feature>
<evidence type="ECO:0000256" key="2">
    <source>
        <dbReference type="ARBA" id="ARBA00022741"/>
    </source>
</evidence>
<dbReference type="SMART" id="SM00177">
    <property type="entry name" value="ARF"/>
    <property type="match status" value="1"/>
</dbReference>
<dbReference type="AlphaFoldDB" id="A0A3F2REX5"/>
<keyword evidence="6" id="KW-0175">Coiled coil</keyword>
<dbReference type="NCBIfam" id="TIGR00231">
    <property type="entry name" value="small_GTP"/>
    <property type="match status" value="1"/>
</dbReference>
<dbReference type="GO" id="GO:0030010">
    <property type="term" value="P:establishment of cell polarity"/>
    <property type="evidence" value="ECO:0007669"/>
    <property type="project" value="UniProtKB-ARBA"/>
</dbReference>
<reference evidence="9 10" key="1">
    <citation type="submission" date="2018-07" db="EMBL/GenBank/DDBJ databases">
        <title>Genome sequencing of oomycete isolates from Chile give support for New Zealand origin for Phytophthora kernoviae and make available the first Nothophytophthora sp. genome.</title>
        <authorList>
            <person name="Studholme D.J."/>
            <person name="Sanfuentes E."/>
            <person name="Panda P."/>
            <person name="Hill R."/>
            <person name="Sambles C."/>
            <person name="Grant M."/>
            <person name="Williams N.M."/>
            <person name="Mcdougal R.L."/>
        </authorList>
    </citation>
    <scope>NUCLEOTIDE SEQUENCE [LARGE SCALE GENOMIC DNA]</scope>
    <source>
        <strain evidence="8">Chile6</strain>
        <strain evidence="7">Chile7</strain>
    </source>
</reference>
<comment type="similarity">
    <text evidence="1">Belongs to the small GTPase superfamily. Arf family.</text>
</comment>
<comment type="caution">
    <text evidence="8">The sequence shown here is derived from an EMBL/GenBank/DDBJ whole genome shotgun (WGS) entry which is preliminary data.</text>
</comment>
<feature type="binding site" evidence="5">
    <location>
        <position position="359"/>
    </location>
    <ligand>
        <name>Mg(2+)</name>
        <dbReference type="ChEBI" id="CHEBI:18420"/>
    </ligand>
</feature>
<evidence type="ECO:0000313" key="7">
    <source>
        <dbReference type="EMBL" id="RLN44701.1"/>
    </source>
</evidence>
<evidence type="ECO:0000313" key="9">
    <source>
        <dbReference type="Proteomes" id="UP000277300"/>
    </source>
</evidence>
<proteinExistence type="inferred from homology"/>
<dbReference type="SMART" id="SM00178">
    <property type="entry name" value="SAR"/>
    <property type="match status" value="1"/>
</dbReference>
<evidence type="ECO:0000256" key="3">
    <source>
        <dbReference type="ARBA" id="ARBA00023134"/>
    </source>
</evidence>
<dbReference type="SUPFAM" id="SSF52540">
    <property type="entry name" value="P-loop containing nucleoside triphosphate hydrolases"/>
    <property type="match status" value="1"/>
</dbReference>
<organism evidence="8 9">
    <name type="scientific">Phytophthora kernoviae</name>
    <dbReference type="NCBI Taxonomy" id="325452"/>
    <lineage>
        <taxon>Eukaryota</taxon>
        <taxon>Sar</taxon>
        <taxon>Stramenopiles</taxon>
        <taxon>Oomycota</taxon>
        <taxon>Peronosporomycetes</taxon>
        <taxon>Peronosporales</taxon>
        <taxon>Peronosporaceae</taxon>
        <taxon>Phytophthora</taxon>
    </lineage>
</organism>
<dbReference type="InterPro" id="IPR024156">
    <property type="entry name" value="Small_GTPase_ARF"/>
</dbReference>
<dbReference type="InterPro" id="IPR006689">
    <property type="entry name" value="Small_GTPase_ARF/SAR"/>
</dbReference>
<evidence type="ECO:0000313" key="8">
    <source>
        <dbReference type="EMBL" id="RLN54901.1"/>
    </source>
</evidence>
<dbReference type="GO" id="GO:0005525">
    <property type="term" value="F:GTP binding"/>
    <property type="evidence" value="ECO:0007669"/>
    <property type="project" value="UniProtKB-KW"/>
</dbReference>
<dbReference type="PANTHER" id="PTHR11711">
    <property type="entry name" value="ADP RIBOSYLATION FACTOR-RELATED"/>
    <property type="match status" value="1"/>
</dbReference>
<feature type="coiled-coil region" evidence="6">
    <location>
        <begin position="6"/>
        <end position="40"/>
    </location>
</feature>
<keyword evidence="2 4" id="KW-0547">Nucleotide-binding</keyword>
<protein>
    <submittedName>
        <fullName evidence="8">Uncharacterized protein</fullName>
    </submittedName>
</protein>
<feature type="binding site" evidence="4">
    <location>
        <begin position="352"/>
        <end position="359"/>
    </location>
    <ligand>
        <name>GTP</name>
        <dbReference type="ChEBI" id="CHEBI:37565"/>
    </ligand>
</feature>
<feature type="binding site" evidence="5">
    <location>
        <position position="376"/>
    </location>
    <ligand>
        <name>Mg(2+)</name>
        <dbReference type="ChEBI" id="CHEBI:18420"/>
    </ligand>
</feature>
<evidence type="ECO:0000256" key="1">
    <source>
        <dbReference type="ARBA" id="ARBA00010290"/>
    </source>
</evidence>
<keyword evidence="5" id="KW-0479">Metal-binding</keyword>